<name>A0A9P3LG10_9APHY</name>
<dbReference type="GO" id="GO:0003676">
    <property type="term" value="F:nucleic acid binding"/>
    <property type="evidence" value="ECO:0007669"/>
    <property type="project" value="InterPro"/>
</dbReference>
<organism evidence="2 3">
    <name type="scientific">Phanerochaete sordida</name>
    <dbReference type="NCBI Taxonomy" id="48140"/>
    <lineage>
        <taxon>Eukaryota</taxon>
        <taxon>Fungi</taxon>
        <taxon>Dikarya</taxon>
        <taxon>Basidiomycota</taxon>
        <taxon>Agaricomycotina</taxon>
        <taxon>Agaricomycetes</taxon>
        <taxon>Polyporales</taxon>
        <taxon>Phanerochaetaceae</taxon>
        <taxon>Phanerochaete</taxon>
    </lineage>
</organism>
<evidence type="ECO:0000256" key="1">
    <source>
        <dbReference type="SAM" id="MobiDB-lite"/>
    </source>
</evidence>
<protein>
    <submittedName>
        <fullName evidence="2">Uncharacterized protein</fullName>
    </submittedName>
</protein>
<sequence length="569" mass="63182">MSIPSQRFRPHPLLREPVLYAVDIPEAVKWEHLDPILKVCGQVVWLVQSRTGGLPPDGTITWKLQFQSLYHAEMALATVQSLQIPGISPPCLLTISPTLTLVGILPPKPIVVLYVKPSFSGPHTSLQAASAQQLFEYFRPAGPLALVHTDIDVGAERRTCAVEYWDLDDAQYAVNQRHSLHSALQRVPGYTLCPVYPYGVLCTNLGSIRKADLLAALGPMNGEGSDFVIDMRQEGTLTTHCYISFKYRTVAALLLSMMNGEVLDDSSGLRASVRYIEIGDEGKPMLAEPNPVVQDMRLKPSEALMPNTTPAAGAKSSNPPNHTEQGQTESQSSARQAPAQDPVRQEEIDEMTRRMQEMNRQEEQDRKAKEQEAAEKHRQDAERAAREERERHARPEPAPRKPPASPAPPPVDPAQLEAYRAAAAREHARCTARDAALAPWFAAWTPARLVRWFAAVSPEFDATRFDAAQPLTFASVPWPLLVPPAQRALGGVEWQAVEAFFAAARAELGDEEYREMLEKAHRRFHPDKWRARGLLRTVLDEELRRSLEDAGNTVAQAITPLWLAAKSSN</sequence>
<feature type="compositionally biased region" description="Polar residues" evidence="1">
    <location>
        <begin position="306"/>
        <end position="335"/>
    </location>
</feature>
<comment type="caution">
    <text evidence="2">The sequence shown here is derived from an EMBL/GenBank/DDBJ whole genome shotgun (WGS) entry which is preliminary data.</text>
</comment>
<gene>
    <name evidence="2" type="ORF">PsYK624_087470</name>
</gene>
<feature type="compositionally biased region" description="Basic and acidic residues" evidence="1">
    <location>
        <begin position="343"/>
        <end position="399"/>
    </location>
</feature>
<dbReference type="Proteomes" id="UP000703269">
    <property type="component" value="Unassembled WGS sequence"/>
</dbReference>
<proteinExistence type="predicted"/>
<dbReference type="EMBL" id="BPQB01000027">
    <property type="protein sequence ID" value="GJE92592.1"/>
    <property type="molecule type" value="Genomic_DNA"/>
</dbReference>
<dbReference type="OrthoDB" id="2799745at2759"/>
<evidence type="ECO:0000313" key="2">
    <source>
        <dbReference type="EMBL" id="GJE92592.1"/>
    </source>
</evidence>
<feature type="region of interest" description="Disordered" evidence="1">
    <location>
        <begin position="303"/>
        <end position="413"/>
    </location>
</feature>
<dbReference type="SUPFAM" id="SSF54928">
    <property type="entry name" value="RNA-binding domain, RBD"/>
    <property type="match status" value="1"/>
</dbReference>
<dbReference type="AlphaFoldDB" id="A0A9P3LG10"/>
<feature type="compositionally biased region" description="Pro residues" evidence="1">
    <location>
        <begin position="400"/>
        <end position="412"/>
    </location>
</feature>
<keyword evidence="3" id="KW-1185">Reference proteome</keyword>
<evidence type="ECO:0000313" key="3">
    <source>
        <dbReference type="Proteomes" id="UP000703269"/>
    </source>
</evidence>
<dbReference type="InterPro" id="IPR035979">
    <property type="entry name" value="RBD_domain_sf"/>
</dbReference>
<reference evidence="2 3" key="1">
    <citation type="submission" date="2021-08" db="EMBL/GenBank/DDBJ databases">
        <title>Draft Genome Sequence of Phanerochaete sordida strain YK-624.</title>
        <authorList>
            <person name="Mori T."/>
            <person name="Dohra H."/>
            <person name="Suzuki T."/>
            <person name="Kawagishi H."/>
            <person name="Hirai H."/>
        </authorList>
    </citation>
    <scope>NUCLEOTIDE SEQUENCE [LARGE SCALE GENOMIC DNA]</scope>
    <source>
        <strain evidence="2 3">YK-624</strain>
    </source>
</reference>
<accession>A0A9P3LG10</accession>